<protein>
    <recommendedName>
        <fullName evidence="2">HTH hxlR-type domain-containing protein</fullName>
    </recommendedName>
</protein>
<dbReference type="AlphaFoldDB" id="A0A645DM65"/>
<dbReference type="InterPro" id="IPR036390">
    <property type="entry name" value="WH_DNA-bd_sf"/>
</dbReference>
<dbReference type="SUPFAM" id="SSF46785">
    <property type="entry name" value="Winged helix' DNA-binding domain"/>
    <property type="match status" value="2"/>
</dbReference>
<dbReference type="InterPro" id="IPR036388">
    <property type="entry name" value="WH-like_DNA-bd_sf"/>
</dbReference>
<name>A0A645DM65_9ZZZZ</name>
<sequence>MREGEFFTVMSDRHTAALILALYDADGPIVMKDLQKITNHTQTLRQRLDRMEEDGIVDIQITYEPHKFVKVSLNDTGKEIALLVSMMNSIIPGDDIEEKSINMRYADPIMRILRGKEYVVQKDIKAVMPYYESITKALKRMESEGLVTISEPDEGYREIRYSLTSRGKQVADAFESIYRKIAGRNG</sequence>
<evidence type="ECO:0000313" key="1">
    <source>
        <dbReference type="EMBL" id="MPM90377.1"/>
    </source>
</evidence>
<evidence type="ECO:0008006" key="2">
    <source>
        <dbReference type="Google" id="ProtNLM"/>
    </source>
</evidence>
<gene>
    <name evidence="1" type="ORF">SDC9_137498</name>
</gene>
<accession>A0A645DM65</accession>
<proteinExistence type="predicted"/>
<comment type="caution">
    <text evidence="1">The sequence shown here is derived from an EMBL/GenBank/DDBJ whole genome shotgun (WGS) entry which is preliminary data.</text>
</comment>
<organism evidence="1">
    <name type="scientific">bioreactor metagenome</name>
    <dbReference type="NCBI Taxonomy" id="1076179"/>
    <lineage>
        <taxon>unclassified sequences</taxon>
        <taxon>metagenomes</taxon>
        <taxon>ecological metagenomes</taxon>
    </lineage>
</organism>
<reference evidence="1" key="1">
    <citation type="submission" date="2019-08" db="EMBL/GenBank/DDBJ databases">
        <authorList>
            <person name="Kucharzyk K."/>
            <person name="Murdoch R.W."/>
            <person name="Higgins S."/>
            <person name="Loffler F."/>
        </authorList>
    </citation>
    <scope>NUCLEOTIDE SEQUENCE</scope>
</reference>
<dbReference type="EMBL" id="VSSQ01037638">
    <property type="protein sequence ID" value="MPM90377.1"/>
    <property type="molecule type" value="Genomic_DNA"/>
</dbReference>
<dbReference type="Gene3D" id="1.10.10.10">
    <property type="entry name" value="Winged helix-like DNA-binding domain superfamily/Winged helix DNA-binding domain"/>
    <property type="match status" value="2"/>
</dbReference>